<name>A0AAW0HI31_MYOGA</name>
<dbReference type="Proteomes" id="UP001488838">
    <property type="component" value="Unassembled WGS sequence"/>
</dbReference>
<sequence length="201" mass="23225">GPAVAPESDVFKSQSSRGQLAKILICQRGKVIANFLAKKGDKQSAQVTASQCYARMPGHIQQNLSRSVIADPRRQLYLRRDVKHVVWRAGSSRPFMDVSRKLSSRYRGGEETQRKAGICKFPQGQKRNRIGCCWRSVLERAGPNTFELRSYQLQPGAMIEWNQRRKTYRRQHAWERLVCYMVTFIQEVESRIMILPKTLQL</sequence>
<feature type="non-terminal residue" evidence="1">
    <location>
        <position position="201"/>
    </location>
</feature>
<dbReference type="AlphaFoldDB" id="A0AAW0HI31"/>
<accession>A0AAW0HI31</accession>
<reference evidence="1 2" key="1">
    <citation type="journal article" date="2023" name="bioRxiv">
        <title>Conserved and derived expression patterns and positive selection on dental genes reveal complex evolutionary context of ever-growing rodent molars.</title>
        <authorList>
            <person name="Calamari Z.T."/>
            <person name="Song A."/>
            <person name="Cohen E."/>
            <person name="Akter M."/>
            <person name="Roy R.D."/>
            <person name="Hallikas O."/>
            <person name="Christensen M.M."/>
            <person name="Li P."/>
            <person name="Marangoni P."/>
            <person name="Jernvall J."/>
            <person name="Klein O.D."/>
        </authorList>
    </citation>
    <scope>NUCLEOTIDE SEQUENCE [LARGE SCALE GENOMIC DNA]</scope>
    <source>
        <strain evidence="1">V071</strain>
    </source>
</reference>
<evidence type="ECO:0000313" key="1">
    <source>
        <dbReference type="EMBL" id="KAK7801772.1"/>
    </source>
</evidence>
<organism evidence="1 2">
    <name type="scientific">Myodes glareolus</name>
    <name type="common">Bank vole</name>
    <name type="synonym">Clethrionomys glareolus</name>
    <dbReference type="NCBI Taxonomy" id="447135"/>
    <lineage>
        <taxon>Eukaryota</taxon>
        <taxon>Metazoa</taxon>
        <taxon>Chordata</taxon>
        <taxon>Craniata</taxon>
        <taxon>Vertebrata</taxon>
        <taxon>Euteleostomi</taxon>
        <taxon>Mammalia</taxon>
        <taxon>Eutheria</taxon>
        <taxon>Euarchontoglires</taxon>
        <taxon>Glires</taxon>
        <taxon>Rodentia</taxon>
        <taxon>Myomorpha</taxon>
        <taxon>Muroidea</taxon>
        <taxon>Cricetidae</taxon>
        <taxon>Arvicolinae</taxon>
        <taxon>Myodes</taxon>
    </lineage>
</organism>
<feature type="non-terminal residue" evidence="1">
    <location>
        <position position="1"/>
    </location>
</feature>
<keyword evidence="2" id="KW-1185">Reference proteome</keyword>
<dbReference type="EMBL" id="JBBHLL010000491">
    <property type="protein sequence ID" value="KAK7801772.1"/>
    <property type="molecule type" value="Genomic_DNA"/>
</dbReference>
<evidence type="ECO:0000313" key="2">
    <source>
        <dbReference type="Proteomes" id="UP001488838"/>
    </source>
</evidence>
<comment type="caution">
    <text evidence="1">The sequence shown here is derived from an EMBL/GenBank/DDBJ whole genome shotgun (WGS) entry which is preliminary data.</text>
</comment>
<protein>
    <submittedName>
        <fullName evidence="1">Uncharacterized protein</fullName>
    </submittedName>
</protein>
<gene>
    <name evidence="1" type="ORF">U0070_014563</name>
</gene>
<proteinExistence type="predicted"/>